<proteinExistence type="predicted"/>
<organism evidence="1">
    <name type="scientific">Pithovirus LCPAC406</name>
    <dbReference type="NCBI Taxonomy" id="2506599"/>
    <lineage>
        <taxon>Viruses</taxon>
        <taxon>Pithoviruses</taxon>
    </lineage>
</organism>
<evidence type="ECO:0000313" key="1">
    <source>
        <dbReference type="EMBL" id="QBK93814.1"/>
    </source>
</evidence>
<name>A0A481ZD24_9VIRU</name>
<accession>A0A481ZD24</accession>
<sequence length="112" mass="12878">MHLKLRTLDKFKSLRLKSKNFMLLCKWVTRSEISAAGITTNVVIRVTISVARRKNVMIKTSTARSMTNAVLRRNITGNVIVSTATSISSKWDLLEYARRIAYLQLERMKIYS</sequence>
<protein>
    <submittedName>
        <fullName evidence="1">Uncharacterized protein</fullName>
    </submittedName>
</protein>
<gene>
    <name evidence="1" type="ORF">LCPAC406_01280</name>
</gene>
<dbReference type="EMBL" id="MK500605">
    <property type="protein sequence ID" value="QBK93814.1"/>
    <property type="molecule type" value="Genomic_DNA"/>
</dbReference>
<reference evidence="1" key="1">
    <citation type="journal article" date="2019" name="MBio">
        <title>Virus Genomes from Deep Sea Sediments Expand the Ocean Megavirome and Support Independent Origins of Viral Gigantism.</title>
        <authorList>
            <person name="Backstrom D."/>
            <person name="Yutin N."/>
            <person name="Jorgensen S.L."/>
            <person name="Dharamshi J."/>
            <person name="Homa F."/>
            <person name="Zaremba-Niedwiedzka K."/>
            <person name="Spang A."/>
            <person name="Wolf Y.I."/>
            <person name="Koonin E.V."/>
            <person name="Ettema T.J."/>
        </authorList>
    </citation>
    <scope>NUCLEOTIDE SEQUENCE</scope>
</reference>